<dbReference type="PANTHER" id="PTHR45648">
    <property type="entry name" value="GDSL LIPASE/ACYLHYDROLASE FAMILY PROTEIN (AFU_ORTHOLOGUE AFUA_4G14700)"/>
    <property type="match status" value="1"/>
</dbReference>
<dbReference type="Pfam" id="PF00657">
    <property type="entry name" value="Lipase_GDSL"/>
    <property type="match status" value="1"/>
</dbReference>
<dbReference type="Proteomes" id="UP000235786">
    <property type="component" value="Unassembled WGS sequence"/>
</dbReference>
<keyword evidence="2" id="KW-0732">Signal</keyword>
<keyword evidence="4" id="KW-1185">Reference proteome</keyword>
<dbReference type="SUPFAM" id="SSF52266">
    <property type="entry name" value="SGNH hydrolase"/>
    <property type="match status" value="1"/>
</dbReference>
<evidence type="ECO:0000256" key="2">
    <source>
        <dbReference type="SAM" id="SignalP"/>
    </source>
</evidence>
<dbReference type="GO" id="GO:0016788">
    <property type="term" value="F:hydrolase activity, acting on ester bonds"/>
    <property type="evidence" value="ECO:0007669"/>
    <property type="project" value="InterPro"/>
</dbReference>
<dbReference type="AlphaFoldDB" id="A0A2J6SBU5"/>
<evidence type="ECO:0000256" key="1">
    <source>
        <dbReference type="ARBA" id="ARBA00022801"/>
    </source>
</evidence>
<dbReference type="OrthoDB" id="1600564at2759"/>
<gene>
    <name evidence="3" type="ORF">L207DRAFT_539562</name>
</gene>
<protein>
    <submittedName>
        <fullName evidence="3">Carbohydrate esterase family 16 protein</fullName>
    </submittedName>
</protein>
<accession>A0A2J6SBU5</accession>
<sequence>MPYSLLLLVAGALSLSSAAQAASIQHAACNASPAWPGWSGIKYAFIFGDSYTTTSFNVSGTQPTPTNPLGNPTYPGYTASNGPNWVDFLTVKYNASILLTYDLAYGGATIDSSLVAPYLPTVSSVAQQIENEWFPTYAAQDPAVEWSSDNTLFAIFDGINDVGNSWWKNSTALNDAIFAVYRGLVDELYQAGARNFAFLNVPPVDRSPLAMANTVLDQSTEHMDILAWNDALRKMAQSVKTANPDVNVFTVDTNKIFTQVLNNPASYPQTAGYKNVTNYCTAYENGTPTIDYLNATCYIPVNQYFWLNSLHPTYPMHDVLAQQVSLQLAAGPNVC</sequence>
<name>A0A2J6SBU5_HYAVF</name>
<organism evidence="3 4">
    <name type="scientific">Hyaloscypha variabilis (strain UAMH 11265 / GT02V1 / F)</name>
    <name type="common">Meliniomyces variabilis</name>
    <dbReference type="NCBI Taxonomy" id="1149755"/>
    <lineage>
        <taxon>Eukaryota</taxon>
        <taxon>Fungi</taxon>
        <taxon>Dikarya</taxon>
        <taxon>Ascomycota</taxon>
        <taxon>Pezizomycotina</taxon>
        <taxon>Leotiomycetes</taxon>
        <taxon>Helotiales</taxon>
        <taxon>Hyaloscyphaceae</taxon>
        <taxon>Hyaloscypha</taxon>
        <taxon>Hyaloscypha variabilis</taxon>
    </lineage>
</organism>
<dbReference type="Gene3D" id="3.40.50.1110">
    <property type="entry name" value="SGNH hydrolase"/>
    <property type="match status" value="1"/>
</dbReference>
<dbReference type="PANTHER" id="PTHR45648:SF85">
    <property type="entry name" value="A, PUTATIVE (AFU_ORTHOLOGUE AFUA_2G10760)-RELATED"/>
    <property type="match status" value="1"/>
</dbReference>
<dbReference type="InterPro" id="IPR036514">
    <property type="entry name" value="SGNH_hydro_sf"/>
</dbReference>
<evidence type="ECO:0000313" key="3">
    <source>
        <dbReference type="EMBL" id="PMD48212.1"/>
    </source>
</evidence>
<feature type="signal peptide" evidence="2">
    <location>
        <begin position="1"/>
        <end position="21"/>
    </location>
</feature>
<keyword evidence="1" id="KW-0378">Hydrolase</keyword>
<dbReference type="InterPro" id="IPR051058">
    <property type="entry name" value="GDSL_Est/Lipase"/>
</dbReference>
<dbReference type="STRING" id="1149755.A0A2J6SBU5"/>
<reference evidence="3 4" key="1">
    <citation type="submission" date="2016-04" db="EMBL/GenBank/DDBJ databases">
        <title>A degradative enzymes factory behind the ericoid mycorrhizal symbiosis.</title>
        <authorList>
            <consortium name="DOE Joint Genome Institute"/>
            <person name="Martino E."/>
            <person name="Morin E."/>
            <person name="Grelet G."/>
            <person name="Kuo A."/>
            <person name="Kohler A."/>
            <person name="Daghino S."/>
            <person name="Barry K."/>
            <person name="Choi C."/>
            <person name="Cichocki N."/>
            <person name="Clum A."/>
            <person name="Copeland A."/>
            <person name="Hainaut M."/>
            <person name="Haridas S."/>
            <person name="Labutti K."/>
            <person name="Lindquist E."/>
            <person name="Lipzen A."/>
            <person name="Khouja H.-R."/>
            <person name="Murat C."/>
            <person name="Ohm R."/>
            <person name="Olson A."/>
            <person name="Spatafora J."/>
            <person name="Veneault-Fourrey C."/>
            <person name="Henrissat B."/>
            <person name="Grigoriev I."/>
            <person name="Martin F."/>
            <person name="Perotto S."/>
        </authorList>
    </citation>
    <scope>NUCLEOTIDE SEQUENCE [LARGE SCALE GENOMIC DNA]</scope>
    <source>
        <strain evidence="3 4">F</strain>
    </source>
</reference>
<dbReference type="CDD" id="cd01846">
    <property type="entry name" value="fatty_acyltransferase_like"/>
    <property type="match status" value="1"/>
</dbReference>
<dbReference type="InterPro" id="IPR001087">
    <property type="entry name" value="GDSL"/>
</dbReference>
<dbReference type="EMBL" id="KZ613937">
    <property type="protein sequence ID" value="PMD48212.1"/>
    <property type="molecule type" value="Genomic_DNA"/>
</dbReference>
<feature type="chain" id="PRO_5014461016" evidence="2">
    <location>
        <begin position="22"/>
        <end position="335"/>
    </location>
</feature>
<proteinExistence type="predicted"/>
<evidence type="ECO:0000313" key="4">
    <source>
        <dbReference type="Proteomes" id="UP000235786"/>
    </source>
</evidence>